<dbReference type="EMBL" id="AKWZ02000009">
    <property type="protein sequence ID" value="EPG74738.1"/>
    <property type="molecule type" value="Genomic_DNA"/>
</dbReference>
<reference evidence="1" key="1">
    <citation type="submission" date="2013-04" db="EMBL/GenBank/DDBJ databases">
        <authorList>
            <person name="Harkins D.M."/>
            <person name="Durkin A.S."/>
            <person name="Selengut J.D."/>
            <person name="Sanka R."/>
            <person name="DePew J."/>
            <person name="Purushe J."/>
            <person name="Ahmed A."/>
            <person name="van der Linden H."/>
            <person name="Goris M.G.A."/>
            <person name="Hartskeerl R.A."/>
            <person name="Vinetz J.M."/>
            <person name="Sutton G.G."/>
            <person name="Nelson W.C."/>
            <person name="Fouts D.E."/>
        </authorList>
    </citation>
    <scope>NUCLEOTIDE SEQUENCE [LARGE SCALE GENOMIC DNA]</scope>
    <source>
        <strain evidence="1">BUT 6</strain>
    </source>
</reference>
<comment type="caution">
    <text evidence="1">The sequence shown here is derived from an EMBL/GenBank/DDBJ whole genome shotgun (WGS) entry which is preliminary data.</text>
</comment>
<sequence>MLYKYERQQDNYYRYRTNRQHNHQLFFVAFLPQGKKEPILSITEYFSLTFYL</sequence>
<accession>S3UZT6</accession>
<dbReference type="AlphaFoldDB" id="S3UZT6"/>
<dbReference type="Proteomes" id="UP000014540">
    <property type="component" value="Unassembled WGS sequence"/>
</dbReference>
<evidence type="ECO:0000313" key="1">
    <source>
        <dbReference type="EMBL" id="EPG74738.1"/>
    </source>
</evidence>
<proteinExistence type="predicted"/>
<protein>
    <submittedName>
        <fullName evidence="1">Uncharacterized protein</fullName>
    </submittedName>
</protein>
<dbReference type="STRING" id="1193011.LEP1GSC058_1709"/>
<keyword evidence="2" id="KW-1185">Reference proteome</keyword>
<gene>
    <name evidence="1" type="ORF">LEP1GSC058_1709</name>
</gene>
<name>S3UZT6_9LEPT</name>
<evidence type="ECO:0000313" key="2">
    <source>
        <dbReference type="Proteomes" id="UP000014540"/>
    </source>
</evidence>
<organism evidence="1 2">
    <name type="scientific">Leptospira fainei serovar Hurstbridge str. BUT 6</name>
    <dbReference type="NCBI Taxonomy" id="1193011"/>
    <lineage>
        <taxon>Bacteria</taxon>
        <taxon>Pseudomonadati</taxon>
        <taxon>Spirochaetota</taxon>
        <taxon>Spirochaetia</taxon>
        <taxon>Leptospirales</taxon>
        <taxon>Leptospiraceae</taxon>
        <taxon>Leptospira</taxon>
    </lineage>
</organism>